<sequence length="153" mass="17760">MKSIELGDYDTFSGLLSLFTAVIGLAYPFILQAIERIQERYITERVSHWFEEETTFARFFFMLKANIPIAFLAPFFLFLFYDYVLLSITVLAVQSVFVCLLLFYLMGLYKQVDTYSSYIKMAEYSSKEDMERVAIVMLSADHNEEKEGYGCGT</sequence>
<dbReference type="RefSeq" id="WP_038605899.1">
    <property type="nucleotide sequence ID" value="NZ_DAWEQP010000006.1"/>
</dbReference>
<reference evidence="1 2" key="1">
    <citation type="submission" date="2018-08" db="EMBL/GenBank/DDBJ databases">
        <title>A genome reference for cultivated species of the human gut microbiota.</title>
        <authorList>
            <person name="Zou Y."/>
            <person name="Xue W."/>
            <person name="Luo G."/>
        </authorList>
    </citation>
    <scope>NUCLEOTIDE SEQUENCE [LARGE SCALE GENOMIC DNA]</scope>
    <source>
        <strain evidence="1 2">AF25-30LB</strain>
    </source>
</reference>
<dbReference type="AlphaFoldDB" id="A0A395UJ31"/>
<accession>A0A395UJ31</accession>
<name>A0A395UJ31_PHOVU</name>
<dbReference type="EMBL" id="QRUD01000060">
    <property type="protein sequence ID" value="RGR34914.1"/>
    <property type="molecule type" value="Genomic_DNA"/>
</dbReference>
<protein>
    <submittedName>
        <fullName evidence="1">Uncharacterized protein</fullName>
    </submittedName>
</protein>
<evidence type="ECO:0000313" key="1">
    <source>
        <dbReference type="EMBL" id="RGR34914.1"/>
    </source>
</evidence>
<comment type="caution">
    <text evidence="1">The sequence shown here is derived from an EMBL/GenBank/DDBJ whole genome shotgun (WGS) entry which is preliminary data.</text>
</comment>
<dbReference type="Proteomes" id="UP000266497">
    <property type="component" value="Unassembled WGS sequence"/>
</dbReference>
<proteinExistence type="predicted"/>
<gene>
    <name evidence="1" type="ORF">DWY53_17655</name>
</gene>
<evidence type="ECO:0000313" key="2">
    <source>
        <dbReference type="Proteomes" id="UP000266497"/>
    </source>
</evidence>
<organism evidence="1 2">
    <name type="scientific">Phocaeicola vulgatus</name>
    <name type="common">Bacteroides vulgatus</name>
    <dbReference type="NCBI Taxonomy" id="821"/>
    <lineage>
        <taxon>Bacteria</taxon>
        <taxon>Pseudomonadati</taxon>
        <taxon>Bacteroidota</taxon>
        <taxon>Bacteroidia</taxon>
        <taxon>Bacteroidales</taxon>
        <taxon>Bacteroidaceae</taxon>
        <taxon>Phocaeicola</taxon>
    </lineage>
</organism>